<evidence type="ECO:0000313" key="4">
    <source>
        <dbReference type="Proteomes" id="UP001287286"/>
    </source>
</evidence>
<keyword evidence="4" id="KW-1185">Reference proteome</keyword>
<comment type="caution">
    <text evidence="3">The sequence shown here is derived from an EMBL/GenBank/DDBJ whole genome shotgun (WGS) entry which is preliminary data.</text>
</comment>
<dbReference type="PANTHER" id="PTHR30546:SF23">
    <property type="entry name" value="FLAVOPROTEIN-LIKE PROTEIN YCP4-RELATED"/>
    <property type="match status" value="1"/>
</dbReference>
<reference evidence="3 4" key="1">
    <citation type="journal article" date="2024" name="Microbiol. Resour. Announc.">
        <title>Genome annotations for the ascomycete fungi Trichoderma harzianum, Trichoderma aggressivum, and Purpureocillium lilacinum.</title>
        <authorList>
            <person name="Beijen E.P.W."/>
            <person name="Ohm R.A."/>
        </authorList>
    </citation>
    <scope>NUCLEOTIDE SEQUENCE [LARGE SCALE GENOMIC DNA]</scope>
    <source>
        <strain evidence="3 4">CBS 150709</strain>
    </source>
</reference>
<evidence type="ECO:0000313" key="3">
    <source>
        <dbReference type="EMBL" id="KAK4095576.1"/>
    </source>
</evidence>
<comment type="similarity">
    <text evidence="1">Belongs to the WrbA family.</text>
</comment>
<gene>
    <name evidence="3" type="ORF">Purlil1_372</name>
</gene>
<dbReference type="InterPro" id="IPR029039">
    <property type="entry name" value="Flavoprotein-like_sf"/>
</dbReference>
<sequence>MMTDDRQKSLVGREFASSGKAKCLPHIQDGKVQYTTYSTHSLVLPATPVSLFLLLLETTAKTYDTYIMAPKVAIVFYSMYGHIRQLAEAEKQGIEKAGGKADLYQIPETLSDEILAKMHAPPKPTNIPVLSDPSVLLEYDGFILGVPTRYGNFPAQWKAFWDETGKIWASGGYFGKFASLFISTGTLGGGQESTALAMMSTLAHHGINYIPLGYAKTFPQLTAINEVHGGSPWGAGTFAAIDGSRQPSALELEIATAQGEHFYETVSKAFG</sequence>
<evidence type="ECO:0000256" key="1">
    <source>
        <dbReference type="ARBA" id="ARBA00006961"/>
    </source>
</evidence>
<dbReference type="PROSITE" id="PS50902">
    <property type="entry name" value="FLAVODOXIN_LIKE"/>
    <property type="match status" value="1"/>
</dbReference>
<proteinExistence type="inferred from homology"/>
<dbReference type="Proteomes" id="UP001287286">
    <property type="component" value="Unassembled WGS sequence"/>
</dbReference>
<protein>
    <submittedName>
        <fullName evidence="3">CAZyme family AA6</fullName>
    </submittedName>
</protein>
<dbReference type="SUPFAM" id="SSF52218">
    <property type="entry name" value="Flavoproteins"/>
    <property type="match status" value="1"/>
</dbReference>
<dbReference type="Gene3D" id="3.40.50.360">
    <property type="match status" value="1"/>
</dbReference>
<dbReference type="NCBIfam" id="TIGR01755">
    <property type="entry name" value="flav_wrbA"/>
    <property type="match status" value="1"/>
</dbReference>
<name>A0ABR0CGM8_PURLI</name>
<feature type="domain" description="Flavodoxin-like" evidence="2">
    <location>
        <begin position="72"/>
        <end position="262"/>
    </location>
</feature>
<evidence type="ECO:0000259" key="2">
    <source>
        <dbReference type="PROSITE" id="PS50902"/>
    </source>
</evidence>
<dbReference type="NCBIfam" id="NF002999">
    <property type="entry name" value="PRK03767.1"/>
    <property type="match status" value="1"/>
</dbReference>
<dbReference type="InterPro" id="IPR008254">
    <property type="entry name" value="Flavodoxin/NO_synth"/>
</dbReference>
<dbReference type="InterPro" id="IPR010089">
    <property type="entry name" value="Flavoprotein_WrbA-like"/>
</dbReference>
<dbReference type="PANTHER" id="PTHR30546">
    <property type="entry name" value="FLAVODOXIN-RELATED PROTEIN WRBA-RELATED"/>
    <property type="match status" value="1"/>
</dbReference>
<accession>A0ABR0CGM8</accession>
<organism evidence="3 4">
    <name type="scientific">Purpureocillium lilacinum</name>
    <name type="common">Paecilomyces lilacinus</name>
    <dbReference type="NCBI Taxonomy" id="33203"/>
    <lineage>
        <taxon>Eukaryota</taxon>
        <taxon>Fungi</taxon>
        <taxon>Dikarya</taxon>
        <taxon>Ascomycota</taxon>
        <taxon>Pezizomycotina</taxon>
        <taxon>Sordariomycetes</taxon>
        <taxon>Hypocreomycetidae</taxon>
        <taxon>Hypocreales</taxon>
        <taxon>Ophiocordycipitaceae</taxon>
        <taxon>Purpureocillium</taxon>
    </lineage>
</organism>
<dbReference type="EMBL" id="JAWRVI010000001">
    <property type="protein sequence ID" value="KAK4095576.1"/>
    <property type="molecule type" value="Genomic_DNA"/>
</dbReference>
<dbReference type="Pfam" id="PF00258">
    <property type="entry name" value="Flavodoxin_1"/>
    <property type="match status" value="1"/>
</dbReference>